<feature type="domain" description="Diphthamide synthase" evidence="1">
    <location>
        <begin position="2"/>
        <end position="60"/>
    </location>
</feature>
<evidence type="ECO:0000259" key="1">
    <source>
        <dbReference type="Pfam" id="PF01902"/>
    </source>
</evidence>
<proteinExistence type="predicted"/>
<organism evidence="2">
    <name type="scientific">marine sediment metagenome</name>
    <dbReference type="NCBI Taxonomy" id="412755"/>
    <lineage>
        <taxon>unclassified sequences</taxon>
        <taxon>metagenomes</taxon>
        <taxon>ecological metagenomes</taxon>
    </lineage>
</organism>
<dbReference type="InterPro" id="IPR002761">
    <property type="entry name" value="Diphthami_syn_dom"/>
</dbReference>
<dbReference type="EMBL" id="BARV01023141">
    <property type="protein sequence ID" value="GAI28029.1"/>
    <property type="molecule type" value="Genomic_DNA"/>
</dbReference>
<feature type="non-terminal residue" evidence="2">
    <location>
        <position position="1"/>
    </location>
</feature>
<accession>X1PAU4</accession>
<comment type="caution">
    <text evidence="2">The sequence shown here is derived from an EMBL/GenBank/DDBJ whole genome shotgun (WGS) entry which is preliminary data.</text>
</comment>
<gene>
    <name evidence="2" type="ORF">S06H3_38016</name>
</gene>
<dbReference type="SUPFAM" id="SSF52402">
    <property type="entry name" value="Adenine nucleotide alpha hydrolases-like"/>
    <property type="match status" value="1"/>
</dbReference>
<dbReference type="Pfam" id="PF01902">
    <property type="entry name" value="Diphthami_syn_2"/>
    <property type="match status" value="1"/>
</dbReference>
<reference evidence="2" key="1">
    <citation type="journal article" date="2014" name="Front. Microbiol.">
        <title>High frequency of phylogenetically diverse reductive dehalogenase-homologous genes in deep subseafloor sedimentary metagenomes.</title>
        <authorList>
            <person name="Kawai M."/>
            <person name="Futagami T."/>
            <person name="Toyoda A."/>
            <person name="Takaki Y."/>
            <person name="Nishi S."/>
            <person name="Hori S."/>
            <person name="Arai W."/>
            <person name="Tsubouchi T."/>
            <person name="Morono Y."/>
            <person name="Uchiyama I."/>
            <person name="Ito T."/>
            <person name="Fujiyama A."/>
            <person name="Inagaki F."/>
            <person name="Takami H."/>
        </authorList>
    </citation>
    <scope>NUCLEOTIDE SEQUENCE</scope>
    <source>
        <strain evidence="2">Expedition CK06-06</strain>
    </source>
</reference>
<evidence type="ECO:0000313" key="2">
    <source>
        <dbReference type="EMBL" id="GAI28029.1"/>
    </source>
</evidence>
<dbReference type="Gene3D" id="3.90.1490.10">
    <property type="entry name" value="putative n-type atp pyrophosphatase, domain 2"/>
    <property type="match status" value="1"/>
</dbReference>
<name>X1PAU4_9ZZZZ</name>
<dbReference type="AlphaFoldDB" id="X1PAU4"/>
<protein>
    <recommendedName>
        <fullName evidence="1">Diphthamide synthase domain-containing protein</fullName>
    </recommendedName>
</protein>
<sequence>AGFKAVLICVNCSFLDETFCGRLLDERLLHDLPPNVDPCGENGEYHSFVFDGPIFSQPVSFSKGETISKSYPAPKGDDCFTNPQPETGFHFLDLLPE</sequence>